<dbReference type="EMBL" id="CAJPDT010000095">
    <property type="protein sequence ID" value="CAF9936860.1"/>
    <property type="molecule type" value="Genomic_DNA"/>
</dbReference>
<gene>
    <name evidence="2" type="ORF">IMSHALPRED_010925</name>
</gene>
<accession>A0A8H3IZJ4</accession>
<dbReference type="InterPro" id="IPR053206">
    <property type="entry name" value="Dimeric_xanthone_biosynth"/>
</dbReference>
<protein>
    <recommendedName>
        <fullName evidence="1">Hemerythrin-like domain-containing protein</fullName>
    </recommendedName>
</protein>
<comment type="caution">
    <text evidence="2">The sequence shown here is derived from an EMBL/GenBank/DDBJ whole genome shotgun (WGS) entry which is preliminary data.</text>
</comment>
<dbReference type="Pfam" id="PF01814">
    <property type="entry name" value="Hemerythrin"/>
    <property type="match status" value="1"/>
</dbReference>
<evidence type="ECO:0000313" key="2">
    <source>
        <dbReference type="EMBL" id="CAF9936860.1"/>
    </source>
</evidence>
<dbReference type="InterPro" id="IPR012312">
    <property type="entry name" value="Hemerythrin-like"/>
</dbReference>
<dbReference type="AlphaFoldDB" id="A0A8H3IZJ4"/>
<reference evidence="2" key="1">
    <citation type="submission" date="2021-03" db="EMBL/GenBank/DDBJ databases">
        <authorList>
            <person name="Tagirdzhanova G."/>
        </authorList>
    </citation>
    <scope>NUCLEOTIDE SEQUENCE</scope>
</reference>
<keyword evidence="3" id="KW-1185">Reference proteome</keyword>
<feature type="domain" description="Hemerythrin-like" evidence="1">
    <location>
        <begin position="72"/>
        <end position="165"/>
    </location>
</feature>
<organism evidence="2 3">
    <name type="scientific">Imshaugia aleurites</name>
    <dbReference type="NCBI Taxonomy" id="172621"/>
    <lineage>
        <taxon>Eukaryota</taxon>
        <taxon>Fungi</taxon>
        <taxon>Dikarya</taxon>
        <taxon>Ascomycota</taxon>
        <taxon>Pezizomycotina</taxon>
        <taxon>Lecanoromycetes</taxon>
        <taxon>OSLEUM clade</taxon>
        <taxon>Lecanoromycetidae</taxon>
        <taxon>Lecanorales</taxon>
        <taxon>Lecanorineae</taxon>
        <taxon>Parmeliaceae</taxon>
        <taxon>Imshaugia</taxon>
    </lineage>
</organism>
<dbReference type="CDD" id="cd12108">
    <property type="entry name" value="Hr-like"/>
    <property type="match status" value="1"/>
</dbReference>
<sequence>MSTTQWANEPFELLVAPDLPAGANSHSALHAAVEMSHAHNCLLRGLNAIMIQAPHIPSTGSPGYNESDVCDLLIYIQAWVKTVNHHHDVEERIMFPSIEKMTGIEGLLSGALHQHHEFHDGLNDLLRVVEGMQTAPAKYSWVDVKAIIDGFAPALVKHLRDEIGLILSLERFDSEGLSSCWKKTQDVAKANGKISFLVSLPMSFFRHYLSLDTHIFNASTYIYS</sequence>
<evidence type="ECO:0000313" key="3">
    <source>
        <dbReference type="Proteomes" id="UP000664534"/>
    </source>
</evidence>
<name>A0A8H3IZJ4_9LECA</name>
<evidence type="ECO:0000259" key="1">
    <source>
        <dbReference type="Pfam" id="PF01814"/>
    </source>
</evidence>
<dbReference type="Proteomes" id="UP000664534">
    <property type="component" value="Unassembled WGS sequence"/>
</dbReference>
<dbReference type="PANTHER" id="PTHR38048:SF2">
    <property type="entry name" value="HEMERYTHRIN-LIKE DOMAIN-CONTAINING PROTEIN"/>
    <property type="match status" value="1"/>
</dbReference>
<dbReference type="Gene3D" id="1.20.120.520">
    <property type="entry name" value="nmb1532 protein domain like"/>
    <property type="match status" value="1"/>
</dbReference>
<dbReference type="OrthoDB" id="58416at2759"/>
<dbReference type="PANTHER" id="PTHR38048">
    <property type="entry name" value="EXPRESSED PROTEIN"/>
    <property type="match status" value="1"/>
</dbReference>
<proteinExistence type="predicted"/>